<evidence type="ECO:0000313" key="1">
    <source>
        <dbReference type="EMBL" id="PND47037.1"/>
    </source>
</evidence>
<dbReference type="EMBL" id="LOCM01000033">
    <property type="protein sequence ID" value="PND47037.1"/>
    <property type="molecule type" value="Genomic_DNA"/>
</dbReference>
<protein>
    <recommendedName>
        <fullName evidence="3">ArpU family transcriptional regulator</fullName>
    </recommendedName>
</protein>
<dbReference type="Proteomes" id="UP000235963">
    <property type="component" value="Unassembled WGS sequence"/>
</dbReference>
<dbReference type="AlphaFoldDB" id="A0A2N8LA42"/>
<sequence length="139" mass="16408">MDDDAKELLNELKYIPKKIQLLKEDIEATRKSLIKSPTYSDTKVKGGTPYSQEDKLVSIIDTTDYNKQLISELLDRKGEILQILNKLDHLEYMILFTLYCNDLTNDEAMDKLDIRHRNKFFKLKKQAIERLQLILEREC</sequence>
<evidence type="ECO:0008006" key="3">
    <source>
        <dbReference type="Google" id="ProtNLM"/>
    </source>
</evidence>
<comment type="caution">
    <text evidence="1">The sequence shown here is derived from an EMBL/GenBank/DDBJ whole genome shotgun (WGS) entry which is preliminary data.</text>
</comment>
<proteinExistence type="predicted"/>
<dbReference type="OrthoDB" id="2224094at2"/>
<dbReference type="RefSeq" id="WP_102778156.1">
    <property type="nucleotide sequence ID" value="NZ_CBCSGP010000025.1"/>
</dbReference>
<organism evidence="1 2">
    <name type="scientific">Streptococcus penaeicida</name>
    <dbReference type="NCBI Taxonomy" id="1765960"/>
    <lineage>
        <taxon>Bacteria</taxon>
        <taxon>Bacillati</taxon>
        <taxon>Bacillota</taxon>
        <taxon>Bacilli</taxon>
        <taxon>Lactobacillales</taxon>
        <taxon>Streptococcaceae</taxon>
        <taxon>Streptococcus</taxon>
    </lineage>
</organism>
<gene>
    <name evidence="1" type="ORF">AT575_09660</name>
</gene>
<evidence type="ECO:0000313" key="2">
    <source>
        <dbReference type="Proteomes" id="UP000235963"/>
    </source>
</evidence>
<name>A0A2N8LA42_9STRE</name>
<accession>A0A2N8LA42</accession>
<dbReference type="InterPro" id="IPR010861">
    <property type="entry name" value="DUF1492"/>
</dbReference>
<dbReference type="Pfam" id="PF07374">
    <property type="entry name" value="DUF1492"/>
    <property type="match status" value="1"/>
</dbReference>
<reference evidence="1 2" key="1">
    <citation type="submission" date="2015-12" db="EMBL/GenBank/DDBJ databases">
        <title>Streptococcus penaeicida sp. nov.</title>
        <authorList>
            <person name="Gomez-Gil B."/>
            <person name="Morales-Covarrubias M."/>
        </authorList>
    </citation>
    <scope>NUCLEOTIDE SEQUENCE [LARGE SCALE GENOMIC DNA]</scope>
    <source>
        <strain evidence="1 2">CAIM 1838</strain>
    </source>
</reference>
<keyword evidence="2" id="KW-1185">Reference proteome</keyword>